<dbReference type="AlphaFoldDB" id="A0A0E9WBY6"/>
<reference evidence="1" key="2">
    <citation type="journal article" date="2015" name="Fish Shellfish Immunol.">
        <title>Early steps in the European eel (Anguilla anguilla)-Vibrio vulnificus interaction in the gills: Role of the RtxA13 toxin.</title>
        <authorList>
            <person name="Callol A."/>
            <person name="Pajuelo D."/>
            <person name="Ebbesson L."/>
            <person name="Teles M."/>
            <person name="MacKenzie S."/>
            <person name="Amaro C."/>
        </authorList>
    </citation>
    <scope>NUCLEOTIDE SEQUENCE</scope>
</reference>
<sequence>MVNTQKTLSQLTLDNSLTLPRKGCVRHTPVKRGQAAYCFVLSRADSSFPSCLYYIYTQLRNAILQVAGASNEIGGFHPPNGLVLPCQCRAKRLRKPNVYLSVVRYD</sequence>
<dbReference type="EMBL" id="GBXM01021482">
    <property type="protein sequence ID" value="JAH87095.1"/>
    <property type="molecule type" value="Transcribed_RNA"/>
</dbReference>
<accession>A0A0E9WBY6</accession>
<reference evidence="1" key="1">
    <citation type="submission" date="2014-11" db="EMBL/GenBank/DDBJ databases">
        <authorList>
            <person name="Amaro Gonzalez C."/>
        </authorList>
    </citation>
    <scope>NUCLEOTIDE SEQUENCE</scope>
</reference>
<organism evidence="1">
    <name type="scientific">Anguilla anguilla</name>
    <name type="common">European freshwater eel</name>
    <name type="synonym">Muraena anguilla</name>
    <dbReference type="NCBI Taxonomy" id="7936"/>
    <lineage>
        <taxon>Eukaryota</taxon>
        <taxon>Metazoa</taxon>
        <taxon>Chordata</taxon>
        <taxon>Craniata</taxon>
        <taxon>Vertebrata</taxon>
        <taxon>Euteleostomi</taxon>
        <taxon>Actinopterygii</taxon>
        <taxon>Neopterygii</taxon>
        <taxon>Teleostei</taxon>
        <taxon>Anguilliformes</taxon>
        <taxon>Anguillidae</taxon>
        <taxon>Anguilla</taxon>
    </lineage>
</organism>
<evidence type="ECO:0000313" key="1">
    <source>
        <dbReference type="EMBL" id="JAH87095.1"/>
    </source>
</evidence>
<name>A0A0E9WBY6_ANGAN</name>
<proteinExistence type="predicted"/>
<protein>
    <submittedName>
        <fullName evidence="1">Uncharacterized protein</fullName>
    </submittedName>
</protein>